<evidence type="ECO:0000256" key="1">
    <source>
        <dbReference type="SAM" id="SignalP"/>
    </source>
</evidence>
<name>A0A1I4UQL6_9HYPH</name>
<keyword evidence="3" id="KW-1185">Reference proteome</keyword>
<feature type="signal peptide" evidence="1">
    <location>
        <begin position="1"/>
        <end position="25"/>
    </location>
</feature>
<evidence type="ECO:0000313" key="2">
    <source>
        <dbReference type="EMBL" id="PKR88306.1"/>
    </source>
</evidence>
<protein>
    <submittedName>
        <fullName evidence="2">Uncharacterized protein</fullName>
    </submittedName>
</protein>
<sequence>MGSFRVVAPVAGMLLLSLTALDAHACTCGEGPHNAFSSADLVVKGRMKTVTFGDQYPTGDLGGKPLRYGRGEVEIEKVLKGSYSERTVPVYTGAGPGDCGRLGEFVNAAVYYDHETFGEFELGLTKIGMNGKTFYVSSMCDYAKGSKFEERPKVEEGGTE</sequence>
<dbReference type="EMBL" id="PJNW01000012">
    <property type="protein sequence ID" value="PKR88306.1"/>
    <property type="molecule type" value="Genomic_DNA"/>
</dbReference>
<organism evidence="2 3">
    <name type="scientific">Pleomorphomonas diazotrophica</name>
    <dbReference type="NCBI Taxonomy" id="1166257"/>
    <lineage>
        <taxon>Bacteria</taxon>
        <taxon>Pseudomonadati</taxon>
        <taxon>Pseudomonadota</taxon>
        <taxon>Alphaproteobacteria</taxon>
        <taxon>Hyphomicrobiales</taxon>
        <taxon>Pleomorphomonadaceae</taxon>
        <taxon>Pleomorphomonas</taxon>
    </lineage>
</organism>
<dbReference type="Gene3D" id="2.40.50.120">
    <property type="match status" value="1"/>
</dbReference>
<evidence type="ECO:0000313" key="3">
    <source>
        <dbReference type="Proteomes" id="UP000233491"/>
    </source>
</evidence>
<keyword evidence="1" id="KW-0732">Signal</keyword>
<gene>
    <name evidence="2" type="ORF">CXZ10_14885</name>
</gene>
<dbReference type="AlphaFoldDB" id="A0A1I4UQL6"/>
<reference evidence="2 3" key="1">
    <citation type="submission" date="2017-12" db="EMBL/GenBank/DDBJ databases">
        <title>Anaerobic carbon monoxide metabolism by Pleomorphomonas carboxyditropha sp. nov., a new mesophilic hydrogenogenic carboxidotroph.</title>
        <authorList>
            <person name="Esquivel-Elizondo S."/>
            <person name="Krajmalnik-Brown R."/>
        </authorList>
    </citation>
    <scope>NUCLEOTIDE SEQUENCE [LARGE SCALE GENOMIC DNA]</scope>
    <source>
        <strain evidence="2 3">R5-392</strain>
    </source>
</reference>
<proteinExistence type="predicted"/>
<dbReference type="Proteomes" id="UP000233491">
    <property type="component" value="Unassembled WGS sequence"/>
</dbReference>
<dbReference type="OrthoDB" id="8399363at2"/>
<feature type="chain" id="PRO_5015065784" evidence="1">
    <location>
        <begin position="26"/>
        <end position="160"/>
    </location>
</feature>
<accession>A0A1I4UQL6</accession>
<comment type="caution">
    <text evidence="2">The sequence shown here is derived from an EMBL/GenBank/DDBJ whole genome shotgun (WGS) entry which is preliminary data.</text>
</comment>
<dbReference type="InterPro" id="IPR008993">
    <property type="entry name" value="TIMP-like_OB-fold"/>
</dbReference>
<dbReference type="SUPFAM" id="SSF50242">
    <property type="entry name" value="TIMP-like"/>
    <property type="match status" value="1"/>
</dbReference>